<dbReference type="InterPro" id="IPR036388">
    <property type="entry name" value="WH-like_DNA-bd_sf"/>
</dbReference>
<evidence type="ECO:0000256" key="2">
    <source>
        <dbReference type="ARBA" id="ARBA00022553"/>
    </source>
</evidence>
<sequence length="225" mass="25835">MLAYIVEDDSDIRYVEIFALKNSGFKADGFDNAEDFYVSLEKKLPDIILLDIMMPGQDGFQVLKYIKMTERYKSIPVIMVSAKDLEIDKVKALDLGADDYLSKPFGVMELISRVKAVLRRSKPQSSFEDAYLNYDNVKIDIKSHSVYTDNKKVVLTHKEYELLKYLLLNKNIVISRQSLMNNVWGFDFEGETRTIDAHIKSLRQKLGDSGKIIKTIRNVGYKVGE</sequence>
<dbReference type="GO" id="GO:0000156">
    <property type="term" value="F:phosphorelay response regulator activity"/>
    <property type="evidence" value="ECO:0007669"/>
    <property type="project" value="TreeGrafter"/>
</dbReference>
<evidence type="ECO:0000256" key="9">
    <source>
        <dbReference type="PROSITE-ProRule" id="PRU01091"/>
    </source>
</evidence>
<keyword evidence="6" id="KW-0804">Transcription</keyword>
<dbReference type="PANTHER" id="PTHR48111">
    <property type="entry name" value="REGULATOR OF RPOS"/>
    <property type="match status" value="1"/>
</dbReference>
<dbReference type="PANTHER" id="PTHR48111:SF21">
    <property type="entry name" value="DNA-BINDING DUAL MASTER TRANSCRIPTIONAL REGULATOR RPAA"/>
    <property type="match status" value="1"/>
</dbReference>
<accession>A0A371IJW8</accession>
<dbReference type="GO" id="GO:0006355">
    <property type="term" value="P:regulation of DNA-templated transcription"/>
    <property type="evidence" value="ECO:0007669"/>
    <property type="project" value="InterPro"/>
</dbReference>
<keyword evidence="5 9" id="KW-0238">DNA-binding</keyword>
<dbReference type="OrthoDB" id="9802426at2"/>
<dbReference type="InterPro" id="IPR001867">
    <property type="entry name" value="OmpR/PhoB-type_DNA-bd"/>
</dbReference>
<dbReference type="InterPro" id="IPR011006">
    <property type="entry name" value="CheY-like_superfamily"/>
</dbReference>
<comment type="function">
    <text evidence="7">May play the central regulatory role in sporulation. It may be an element of the effector pathway responsible for the activation of sporulation genes in response to nutritional stress. Spo0A may act in concert with spo0H (a sigma factor) to control the expression of some genes that are critical to the sporulation process.</text>
</comment>
<keyword evidence="14" id="KW-1185">Reference proteome</keyword>
<dbReference type="Gene3D" id="3.40.50.2300">
    <property type="match status" value="1"/>
</dbReference>
<dbReference type="SUPFAM" id="SSF46894">
    <property type="entry name" value="C-terminal effector domain of the bipartite response regulators"/>
    <property type="match status" value="1"/>
</dbReference>
<dbReference type="AlphaFoldDB" id="A0A371IJW8"/>
<dbReference type="EMBL" id="VJXW01000008">
    <property type="protein sequence ID" value="TRW26082.1"/>
    <property type="molecule type" value="Genomic_DNA"/>
</dbReference>
<feature type="domain" description="OmpR/PhoB-type" evidence="11">
    <location>
        <begin position="129"/>
        <end position="225"/>
    </location>
</feature>
<reference evidence="12" key="2">
    <citation type="submission" date="2018-07" db="EMBL/GenBank/DDBJ databases">
        <authorList>
            <person name="Quirk P.G."/>
            <person name="Krulwich T.A."/>
        </authorList>
    </citation>
    <scope>NUCLEOTIDE SEQUENCE</scope>
    <source>
        <strain evidence="12">CCRI-22567</strain>
    </source>
</reference>
<dbReference type="Gene3D" id="1.10.10.10">
    <property type="entry name" value="Winged helix-like DNA-binding domain superfamily/Winged helix DNA-binding domain"/>
    <property type="match status" value="1"/>
</dbReference>
<evidence type="ECO:0000256" key="6">
    <source>
        <dbReference type="ARBA" id="ARBA00023163"/>
    </source>
</evidence>
<evidence type="ECO:0000256" key="1">
    <source>
        <dbReference type="ARBA" id="ARBA00018672"/>
    </source>
</evidence>
<evidence type="ECO:0000259" key="11">
    <source>
        <dbReference type="PROSITE" id="PS51755"/>
    </source>
</evidence>
<dbReference type="CDD" id="cd00383">
    <property type="entry name" value="trans_reg_C"/>
    <property type="match status" value="1"/>
</dbReference>
<evidence type="ECO:0000259" key="10">
    <source>
        <dbReference type="PROSITE" id="PS50110"/>
    </source>
</evidence>
<reference evidence="12 14" key="1">
    <citation type="journal article" date="2016" name="Genome Announc.">
        <title>Draft Genome Sequence of Criibacterium bergeronii gen. nov., sp. nov., Strain CCRI-22567T, Isolated from a Vaginal Sample from a Woman with Bacterial Vaginosis.</title>
        <authorList>
            <person name="Maheux A.F."/>
            <person name="Berube E."/>
            <person name="Boudreau D.K."/>
            <person name="Raymond F."/>
            <person name="Corbeil J."/>
            <person name="Roy P.H."/>
            <person name="Boissinot M."/>
            <person name="Omar R.F."/>
        </authorList>
    </citation>
    <scope>NUCLEOTIDE SEQUENCE [LARGE SCALE GENOMIC DNA]</scope>
    <source>
        <strain evidence="12 14">CCRI-22567</strain>
    </source>
</reference>
<keyword evidence="4" id="KW-0805">Transcription regulation</keyword>
<dbReference type="EMBL" id="MBEW02000020">
    <property type="protein sequence ID" value="RDY20788.1"/>
    <property type="molecule type" value="Genomic_DNA"/>
</dbReference>
<feature type="domain" description="Response regulatory" evidence="10">
    <location>
        <begin position="2"/>
        <end position="118"/>
    </location>
</feature>
<evidence type="ECO:0000313" key="12">
    <source>
        <dbReference type="EMBL" id="RDY20788.1"/>
    </source>
</evidence>
<gene>
    <name evidence="12" type="ORF">BBG48_008170</name>
    <name evidence="13" type="ORF">FL857_06600</name>
</gene>
<dbReference type="GO" id="GO:0005829">
    <property type="term" value="C:cytosol"/>
    <property type="evidence" value="ECO:0007669"/>
    <property type="project" value="TreeGrafter"/>
</dbReference>
<dbReference type="SUPFAM" id="SSF52172">
    <property type="entry name" value="CheY-like"/>
    <property type="match status" value="1"/>
</dbReference>
<dbReference type="Pfam" id="PF00486">
    <property type="entry name" value="Trans_reg_C"/>
    <property type="match status" value="1"/>
</dbReference>
<dbReference type="GO" id="GO:0032993">
    <property type="term" value="C:protein-DNA complex"/>
    <property type="evidence" value="ECO:0007669"/>
    <property type="project" value="TreeGrafter"/>
</dbReference>
<keyword evidence="2 8" id="KW-0597">Phosphoprotein</keyword>
<dbReference type="RefSeq" id="WP_068912448.1">
    <property type="nucleotide sequence ID" value="NZ_MBEW02000020.1"/>
</dbReference>
<proteinExistence type="predicted"/>
<comment type="caution">
    <text evidence="12">The sequence shown here is derived from an EMBL/GenBank/DDBJ whole genome shotgun (WGS) entry which is preliminary data.</text>
</comment>
<dbReference type="PROSITE" id="PS50110">
    <property type="entry name" value="RESPONSE_REGULATORY"/>
    <property type="match status" value="1"/>
</dbReference>
<dbReference type="Proteomes" id="UP000319424">
    <property type="component" value="Unassembled WGS sequence"/>
</dbReference>
<evidence type="ECO:0000256" key="4">
    <source>
        <dbReference type="ARBA" id="ARBA00023015"/>
    </source>
</evidence>
<evidence type="ECO:0000313" key="15">
    <source>
        <dbReference type="Proteomes" id="UP000319424"/>
    </source>
</evidence>
<dbReference type="InterPro" id="IPR001789">
    <property type="entry name" value="Sig_transdc_resp-reg_receiver"/>
</dbReference>
<feature type="DNA-binding region" description="OmpR/PhoB-type" evidence="9">
    <location>
        <begin position="129"/>
        <end position="225"/>
    </location>
</feature>
<evidence type="ECO:0000313" key="13">
    <source>
        <dbReference type="EMBL" id="TRW26082.1"/>
    </source>
</evidence>
<dbReference type="STRING" id="1871336.BBG48_02245"/>
<dbReference type="Gene3D" id="6.10.250.690">
    <property type="match status" value="1"/>
</dbReference>
<dbReference type="InterPro" id="IPR016032">
    <property type="entry name" value="Sig_transdc_resp-reg_C-effctor"/>
</dbReference>
<feature type="modified residue" description="4-aspartylphosphate" evidence="8">
    <location>
        <position position="51"/>
    </location>
</feature>
<protein>
    <recommendedName>
        <fullName evidence="1">Stage 0 sporulation protein A homolog</fullName>
    </recommendedName>
</protein>
<dbReference type="GO" id="GO:0000976">
    <property type="term" value="F:transcription cis-regulatory region binding"/>
    <property type="evidence" value="ECO:0007669"/>
    <property type="project" value="TreeGrafter"/>
</dbReference>
<dbReference type="SMART" id="SM00862">
    <property type="entry name" value="Trans_reg_C"/>
    <property type="match status" value="1"/>
</dbReference>
<name>A0A371IJW8_9FIRM</name>
<dbReference type="PROSITE" id="PS51755">
    <property type="entry name" value="OMPR_PHOB"/>
    <property type="match status" value="1"/>
</dbReference>
<evidence type="ECO:0000256" key="8">
    <source>
        <dbReference type="PROSITE-ProRule" id="PRU00169"/>
    </source>
</evidence>
<organism evidence="12 14">
    <name type="scientific">Criibacterium bergeronii</name>
    <dbReference type="NCBI Taxonomy" id="1871336"/>
    <lineage>
        <taxon>Bacteria</taxon>
        <taxon>Bacillati</taxon>
        <taxon>Bacillota</taxon>
        <taxon>Clostridia</taxon>
        <taxon>Peptostreptococcales</taxon>
        <taxon>Filifactoraceae</taxon>
        <taxon>Criibacterium</taxon>
    </lineage>
</organism>
<reference evidence="13 15" key="3">
    <citation type="submission" date="2019-07" db="EMBL/GenBank/DDBJ databases">
        <title>Criibacterium bergeronii gen. nov., sp. nov. isolated from human clinical samples.</title>
        <authorList>
            <person name="Maheux A.F."/>
            <person name="Boudreau D.K."/>
            <person name="Berube E."/>
            <person name="Brodeur S."/>
            <person name="Bernard K.A."/>
            <person name="Abed J.Y."/>
            <person name="Ducrey E."/>
            <person name="Guay E.F."/>
            <person name="Raymond F."/>
            <person name="Corbeil J."/>
            <person name="Domingo M.-C."/>
            <person name="Roy P.H."/>
            <person name="Boissinot M."/>
            <person name="Tocheva E.I."/>
            <person name="Omar R.F."/>
        </authorList>
    </citation>
    <scope>NUCLEOTIDE SEQUENCE [LARGE SCALE GENOMIC DNA]</scope>
    <source>
        <strain evidence="13 15">CCRI-24246</strain>
    </source>
</reference>
<evidence type="ECO:0000256" key="5">
    <source>
        <dbReference type="ARBA" id="ARBA00023125"/>
    </source>
</evidence>
<keyword evidence="3" id="KW-0902">Two-component regulatory system</keyword>
<evidence type="ECO:0000256" key="3">
    <source>
        <dbReference type="ARBA" id="ARBA00023012"/>
    </source>
</evidence>
<dbReference type="InterPro" id="IPR039420">
    <property type="entry name" value="WalR-like"/>
</dbReference>
<evidence type="ECO:0000256" key="7">
    <source>
        <dbReference type="ARBA" id="ARBA00024867"/>
    </source>
</evidence>
<dbReference type="Pfam" id="PF00072">
    <property type="entry name" value="Response_reg"/>
    <property type="match status" value="1"/>
</dbReference>
<dbReference type="Proteomes" id="UP000093352">
    <property type="component" value="Unassembled WGS sequence"/>
</dbReference>
<dbReference type="SMART" id="SM00448">
    <property type="entry name" value="REC"/>
    <property type="match status" value="1"/>
</dbReference>
<evidence type="ECO:0000313" key="14">
    <source>
        <dbReference type="Proteomes" id="UP000093352"/>
    </source>
</evidence>